<dbReference type="GO" id="GO:0005886">
    <property type="term" value="C:plasma membrane"/>
    <property type="evidence" value="ECO:0007669"/>
    <property type="project" value="TreeGrafter"/>
</dbReference>
<dbReference type="PANTHER" id="PTHR45138">
    <property type="entry name" value="REGULATORY COMPONENTS OF SENSORY TRANSDUCTION SYSTEM"/>
    <property type="match status" value="1"/>
</dbReference>
<name>A0A502L8A2_9GAMM</name>
<dbReference type="GO" id="GO:0043709">
    <property type="term" value="P:cell adhesion involved in single-species biofilm formation"/>
    <property type="evidence" value="ECO:0007669"/>
    <property type="project" value="TreeGrafter"/>
</dbReference>
<keyword evidence="5" id="KW-1133">Transmembrane helix</keyword>
<dbReference type="Gene3D" id="3.30.70.270">
    <property type="match status" value="1"/>
</dbReference>
<dbReference type="Proteomes" id="UP000315303">
    <property type="component" value="Unassembled WGS sequence"/>
</dbReference>
<dbReference type="CDD" id="cd01949">
    <property type="entry name" value="GGDEF"/>
    <property type="match status" value="1"/>
</dbReference>
<evidence type="ECO:0000259" key="7">
    <source>
        <dbReference type="PROSITE" id="PS50887"/>
    </source>
</evidence>
<comment type="cofactor">
    <cofactor evidence="1">
        <name>Mg(2+)</name>
        <dbReference type="ChEBI" id="CHEBI:18420"/>
    </cofactor>
</comment>
<dbReference type="GO" id="GO:1902201">
    <property type="term" value="P:negative regulation of bacterial-type flagellum-dependent cell motility"/>
    <property type="evidence" value="ECO:0007669"/>
    <property type="project" value="TreeGrafter"/>
</dbReference>
<dbReference type="SUPFAM" id="SSF55073">
    <property type="entry name" value="Nucleotide cyclase"/>
    <property type="match status" value="1"/>
</dbReference>
<evidence type="ECO:0000256" key="4">
    <source>
        <dbReference type="SAM" id="Coils"/>
    </source>
</evidence>
<feature type="chain" id="PRO_5021253019" description="diguanylate cyclase" evidence="6">
    <location>
        <begin position="27"/>
        <end position="430"/>
    </location>
</feature>
<evidence type="ECO:0000256" key="6">
    <source>
        <dbReference type="SAM" id="SignalP"/>
    </source>
</evidence>
<keyword evidence="4" id="KW-0175">Coiled coil</keyword>
<dbReference type="NCBIfam" id="TIGR00254">
    <property type="entry name" value="GGDEF"/>
    <property type="match status" value="1"/>
</dbReference>
<dbReference type="Pfam" id="PF00990">
    <property type="entry name" value="GGDEF"/>
    <property type="match status" value="1"/>
</dbReference>
<feature type="coiled-coil region" evidence="4">
    <location>
        <begin position="197"/>
        <end position="228"/>
    </location>
</feature>
<feature type="signal peptide" evidence="6">
    <location>
        <begin position="1"/>
        <end position="26"/>
    </location>
</feature>
<dbReference type="OrthoDB" id="6222480at2"/>
<dbReference type="InterPro" id="IPR043128">
    <property type="entry name" value="Rev_trsase/Diguanyl_cyclase"/>
</dbReference>
<evidence type="ECO:0000313" key="9">
    <source>
        <dbReference type="Proteomes" id="UP000315303"/>
    </source>
</evidence>
<dbReference type="FunFam" id="3.30.70.270:FF:000001">
    <property type="entry name" value="Diguanylate cyclase domain protein"/>
    <property type="match status" value="1"/>
</dbReference>
<dbReference type="InterPro" id="IPR050469">
    <property type="entry name" value="Diguanylate_Cyclase"/>
</dbReference>
<dbReference type="SMART" id="SM00267">
    <property type="entry name" value="GGDEF"/>
    <property type="match status" value="1"/>
</dbReference>
<dbReference type="EMBL" id="SAWY01000003">
    <property type="protein sequence ID" value="TPH18561.1"/>
    <property type="molecule type" value="Genomic_DNA"/>
</dbReference>
<dbReference type="PANTHER" id="PTHR45138:SF9">
    <property type="entry name" value="DIGUANYLATE CYCLASE DGCM-RELATED"/>
    <property type="match status" value="1"/>
</dbReference>
<dbReference type="EC" id="2.7.7.65" evidence="2"/>
<comment type="caution">
    <text evidence="8">The sequence shown here is derived from an EMBL/GenBank/DDBJ whole genome shotgun (WGS) entry which is preliminary data.</text>
</comment>
<keyword evidence="5" id="KW-0472">Membrane</keyword>
<feature type="domain" description="GGDEF" evidence="7">
    <location>
        <begin position="287"/>
        <end position="420"/>
    </location>
</feature>
<evidence type="ECO:0000256" key="5">
    <source>
        <dbReference type="SAM" id="Phobius"/>
    </source>
</evidence>
<accession>A0A502L8A2</accession>
<keyword evidence="5" id="KW-0812">Transmembrane</keyword>
<evidence type="ECO:0000256" key="2">
    <source>
        <dbReference type="ARBA" id="ARBA00012528"/>
    </source>
</evidence>
<feature type="transmembrane region" description="Helical" evidence="5">
    <location>
        <begin position="227"/>
        <end position="244"/>
    </location>
</feature>
<dbReference type="AlphaFoldDB" id="A0A502L8A2"/>
<evidence type="ECO:0000256" key="3">
    <source>
        <dbReference type="ARBA" id="ARBA00034247"/>
    </source>
</evidence>
<keyword evidence="6" id="KW-0732">Signal</keyword>
<organism evidence="8 9">
    <name type="scientific">Litorilituus lipolyticus</name>
    <dbReference type="NCBI Taxonomy" id="2491017"/>
    <lineage>
        <taxon>Bacteria</taxon>
        <taxon>Pseudomonadati</taxon>
        <taxon>Pseudomonadota</taxon>
        <taxon>Gammaproteobacteria</taxon>
        <taxon>Alteromonadales</taxon>
        <taxon>Colwelliaceae</taxon>
        <taxon>Litorilituus</taxon>
    </lineage>
</organism>
<reference evidence="8 9" key="1">
    <citation type="submission" date="2019-01" db="EMBL/GenBank/DDBJ databases">
        <title>Litorilituus lipolytica sp. nov., isolated from intertidal sand of the Yellow Sea in China.</title>
        <authorList>
            <person name="Liu A."/>
        </authorList>
    </citation>
    <scope>NUCLEOTIDE SEQUENCE [LARGE SCALE GENOMIC DNA]</scope>
    <source>
        <strain evidence="8 9">RZ04</strain>
    </source>
</reference>
<dbReference type="GO" id="GO:0052621">
    <property type="term" value="F:diguanylate cyclase activity"/>
    <property type="evidence" value="ECO:0007669"/>
    <property type="project" value="UniProtKB-EC"/>
</dbReference>
<evidence type="ECO:0000256" key="1">
    <source>
        <dbReference type="ARBA" id="ARBA00001946"/>
    </source>
</evidence>
<comment type="catalytic activity">
    <reaction evidence="3">
        <text>2 GTP = 3',3'-c-di-GMP + 2 diphosphate</text>
        <dbReference type="Rhea" id="RHEA:24898"/>
        <dbReference type="ChEBI" id="CHEBI:33019"/>
        <dbReference type="ChEBI" id="CHEBI:37565"/>
        <dbReference type="ChEBI" id="CHEBI:58805"/>
        <dbReference type="EC" id="2.7.7.65"/>
    </reaction>
</comment>
<evidence type="ECO:0000313" key="8">
    <source>
        <dbReference type="EMBL" id="TPH18561.1"/>
    </source>
</evidence>
<dbReference type="InterPro" id="IPR029787">
    <property type="entry name" value="Nucleotide_cyclase"/>
</dbReference>
<dbReference type="PROSITE" id="PS50887">
    <property type="entry name" value="GGDEF"/>
    <property type="match status" value="1"/>
</dbReference>
<sequence>MRMNRGTVLKACMLLSMLLIVGSSHAIYQEAELLGQDHLGEKSPEEKSFLSPVEYLSYDVRLVALLSQLKLPNYDKIAIDKEIEALSLLVPFYNYAEQYLLFMAKGVRARTSSDNSAAIEHFEQAQSFIQYLSKKQLAQPPFKELQTLMAESYAENEQYEEAFLARREYLKSYNIYRKENRQKMIDSIKENHEIDKKKELNKILTMQNRQKERVIEEHQAEKEQRRINFTIILTIAVVFILLMLRQITIRNRLLKLTKIDSLTGVYNRNTLFKEGQQMVGQFRESFAEFTVLLLDLDHFKAINDNYGHQVGDQVLIKCAELISETMRTRDVFSRIGGEEFAALLPYADHNKAKAIAERILEKIASYDFSEFSVEHQVTTSIGVATMQSSEMSFDDILHCADLAMYQAKKQGRNRAVSYHKIARDQERRNT</sequence>
<gene>
    <name evidence="8" type="ORF">EPA86_02060</name>
</gene>
<keyword evidence="9" id="KW-1185">Reference proteome</keyword>
<protein>
    <recommendedName>
        <fullName evidence="2">diguanylate cyclase</fullName>
        <ecNumber evidence="2">2.7.7.65</ecNumber>
    </recommendedName>
</protein>
<dbReference type="InterPro" id="IPR000160">
    <property type="entry name" value="GGDEF_dom"/>
</dbReference>
<proteinExistence type="predicted"/>